<dbReference type="AlphaFoldDB" id="A0A4R6USC0"/>
<feature type="domain" description="DUF11" evidence="3">
    <location>
        <begin position="54"/>
        <end position="156"/>
    </location>
</feature>
<comment type="caution">
    <text evidence="4">The sequence shown here is derived from an EMBL/GenBank/DDBJ whole genome shotgun (WGS) entry which is preliminary data.</text>
</comment>
<gene>
    <name evidence="4" type="ORF">EV190_11445</name>
</gene>
<dbReference type="Proteomes" id="UP000295281">
    <property type="component" value="Unassembled WGS sequence"/>
</dbReference>
<dbReference type="Gene3D" id="2.60.40.10">
    <property type="entry name" value="Immunoglobulins"/>
    <property type="match status" value="1"/>
</dbReference>
<keyword evidence="5" id="KW-1185">Reference proteome</keyword>
<dbReference type="InterPro" id="IPR001434">
    <property type="entry name" value="OmcB-like_DUF11"/>
</dbReference>
<dbReference type="RefSeq" id="WP_133742397.1">
    <property type="nucleotide sequence ID" value="NZ_SNYN01000014.1"/>
</dbReference>
<accession>A0A4R6USC0</accession>
<dbReference type="EMBL" id="SNYN01000014">
    <property type="protein sequence ID" value="TDQ50001.1"/>
    <property type="molecule type" value="Genomic_DNA"/>
</dbReference>
<keyword evidence="2" id="KW-1133">Transmembrane helix</keyword>
<evidence type="ECO:0000313" key="4">
    <source>
        <dbReference type="EMBL" id="TDQ50001.1"/>
    </source>
</evidence>
<name>A0A4R6USC0_9ACTN</name>
<sequence>MAVLSSDFVARGAAVLVAVGSVAAIQAGGVALAGGRPEAPPPSPSKPPPPAPELSVAITDARDQMAVGEETRYIVTLRNEGEKPVKDIVLAQTAPVQLEFLAADENGEIHEGTALWRVSLDPGQEATRTVTARLDEATSDLWRVATTVCAGRESDPAPVVCGTDSNLLPAATQASTANTGSTGLLAPLLAGAAGMAAVVLLAAAGAFLFVLRRRNRERRARAIRVLRDLSDQ</sequence>
<dbReference type="GO" id="GO:0005975">
    <property type="term" value="P:carbohydrate metabolic process"/>
    <property type="evidence" value="ECO:0007669"/>
    <property type="project" value="UniProtKB-ARBA"/>
</dbReference>
<evidence type="ECO:0000256" key="1">
    <source>
        <dbReference type="SAM" id="MobiDB-lite"/>
    </source>
</evidence>
<keyword evidence="2" id="KW-0472">Membrane</keyword>
<organism evidence="4 5">
    <name type="scientific">Actinorugispora endophytica</name>
    <dbReference type="NCBI Taxonomy" id="1605990"/>
    <lineage>
        <taxon>Bacteria</taxon>
        <taxon>Bacillati</taxon>
        <taxon>Actinomycetota</taxon>
        <taxon>Actinomycetes</taxon>
        <taxon>Streptosporangiales</taxon>
        <taxon>Nocardiopsidaceae</taxon>
        <taxon>Actinorugispora</taxon>
    </lineage>
</organism>
<dbReference type="InterPro" id="IPR013783">
    <property type="entry name" value="Ig-like_fold"/>
</dbReference>
<keyword evidence="2" id="KW-0812">Transmembrane</keyword>
<evidence type="ECO:0000256" key="2">
    <source>
        <dbReference type="SAM" id="Phobius"/>
    </source>
</evidence>
<proteinExistence type="predicted"/>
<evidence type="ECO:0000259" key="3">
    <source>
        <dbReference type="Pfam" id="PF01345"/>
    </source>
</evidence>
<protein>
    <submittedName>
        <fullName evidence="4">Putative repeat protein (TIGR01451 family)</fullName>
    </submittedName>
</protein>
<dbReference type="Pfam" id="PF01345">
    <property type="entry name" value="DUF11"/>
    <property type="match status" value="1"/>
</dbReference>
<feature type="transmembrane region" description="Helical" evidence="2">
    <location>
        <begin position="184"/>
        <end position="211"/>
    </location>
</feature>
<evidence type="ECO:0000313" key="5">
    <source>
        <dbReference type="Proteomes" id="UP000295281"/>
    </source>
</evidence>
<feature type="region of interest" description="Disordered" evidence="1">
    <location>
        <begin position="33"/>
        <end position="52"/>
    </location>
</feature>
<reference evidence="4 5" key="1">
    <citation type="submission" date="2019-03" db="EMBL/GenBank/DDBJ databases">
        <title>Genomic Encyclopedia of Type Strains, Phase IV (KMG-IV): sequencing the most valuable type-strain genomes for metagenomic binning, comparative biology and taxonomic classification.</title>
        <authorList>
            <person name="Goeker M."/>
        </authorList>
    </citation>
    <scope>NUCLEOTIDE SEQUENCE [LARGE SCALE GENOMIC DNA]</scope>
    <source>
        <strain evidence="4 5">DSM 46770</strain>
    </source>
</reference>
<feature type="compositionally biased region" description="Pro residues" evidence="1">
    <location>
        <begin position="38"/>
        <end position="52"/>
    </location>
</feature>
<dbReference type="OrthoDB" id="3432222at2"/>